<protein>
    <recommendedName>
        <fullName evidence="3">DUF4242 domain-containing protein</fullName>
    </recommendedName>
</protein>
<sequence length="88" mass="9932">MFITIEHQIHDPAGFQQCAERAFPLPEALYVHQFLPAEDLSRAVCLYEAPSIERLRDYLDPILGESSTQRYFPVAEAHAIGLPAHQLA</sequence>
<dbReference type="RefSeq" id="WP_238976607.1">
    <property type="nucleotide sequence ID" value="NZ_JABFUC010000004.1"/>
</dbReference>
<dbReference type="Proteomes" id="UP000814385">
    <property type="component" value="Unassembled WGS sequence"/>
</dbReference>
<evidence type="ECO:0000313" key="1">
    <source>
        <dbReference type="EMBL" id="MCG6657472.1"/>
    </source>
</evidence>
<comment type="caution">
    <text evidence="1">The sequence shown here is derived from an EMBL/GenBank/DDBJ whole genome shotgun (WGS) entry which is preliminary data.</text>
</comment>
<proteinExistence type="predicted"/>
<evidence type="ECO:0000313" key="2">
    <source>
        <dbReference type="Proteomes" id="UP000814385"/>
    </source>
</evidence>
<reference evidence="1 2" key="1">
    <citation type="submission" date="2020-05" db="EMBL/GenBank/DDBJ databases">
        <title>Comparative genomic analysis of denitrifying bacteria from Halomonas genus.</title>
        <authorList>
            <person name="Wang L."/>
            <person name="Shao Z."/>
        </authorList>
    </citation>
    <scope>NUCLEOTIDE SEQUENCE [LARGE SCALE GENOMIC DNA]</scope>
    <source>
        <strain evidence="1 2">A4</strain>
    </source>
</reference>
<dbReference type="EMBL" id="JABFUC010000004">
    <property type="protein sequence ID" value="MCG6657472.1"/>
    <property type="molecule type" value="Genomic_DNA"/>
</dbReference>
<gene>
    <name evidence="1" type="ORF">HOP52_06795</name>
</gene>
<keyword evidence="2" id="KW-1185">Reference proteome</keyword>
<accession>A0ABS9P8D9</accession>
<name>A0ABS9P8D9_9GAMM</name>
<organism evidence="1 2">
    <name type="scientific">Billgrantia campisalis</name>
    <dbReference type="NCBI Taxonomy" id="74661"/>
    <lineage>
        <taxon>Bacteria</taxon>
        <taxon>Pseudomonadati</taxon>
        <taxon>Pseudomonadota</taxon>
        <taxon>Gammaproteobacteria</taxon>
        <taxon>Oceanospirillales</taxon>
        <taxon>Halomonadaceae</taxon>
        <taxon>Billgrantia</taxon>
    </lineage>
</organism>
<evidence type="ECO:0008006" key="3">
    <source>
        <dbReference type="Google" id="ProtNLM"/>
    </source>
</evidence>